<dbReference type="Gene3D" id="3.40.50.300">
    <property type="entry name" value="P-loop containing nucleotide triphosphate hydrolases"/>
    <property type="match status" value="2"/>
</dbReference>
<gene>
    <name evidence="2" type="ORF">HLVA_17770</name>
</gene>
<dbReference type="RefSeq" id="WP_307904048.1">
    <property type="nucleotide sequence ID" value="NZ_AP027059.1"/>
</dbReference>
<dbReference type="AlphaFoldDB" id="A0AAU9DRJ6"/>
<evidence type="ECO:0000313" key="2">
    <source>
        <dbReference type="EMBL" id="BDU51208.1"/>
    </source>
</evidence>
<organism evidence="2 3">
    <name type="scientific">Haliovirga abyssi</name>
    <dbReference type="NCBI Taxonomy" id="2996794"/>
    <lineage>
        <taxon>Bacteria</taxon>
        <taxon>Fusobacteriati</taxon>
        <taxon>Fusobacteriota</taxon>
        <taxon>Fusobacteriia</taxon>
        <taxon>Fusobacteriales</taxon>
        <taxon>Haliovirgaceae</taxon>
        <taxon>Haliovirga</taxon>
    </lineage>
</organism>
<dbReference type="InterPro" id="IPR027417">
    <property type="entry name" value="P-loop_NTPase"/>
</dbReference>
<keyword evidence="3" id="KW-1185">Reference proteome</keyword>
<feature type="domain" description="D-glutamate N-acetyltransferase-like C-terminal" evidence="1">
    <location>
        <begin position="516"/>
        <end position="709"/>
    </location>
</feature>
<protein>
    <recommendedName>
        <fullName evidence="1">D-glutamate N-acetyltransferase-like C-terminal domain-containing protein</fullName>
    </recommendedName>
</protein>
<dbReference type="EMBL" id="AP027059">
    <property type="protein sequence ID" value="BDU51208.1"/>
    <property type="molecule type" value="Genomic_DNA"/>
</dbReference>
<accession>A0AAU9DRJ6</accession>
<proteinExistence type="predicted"/>
<reference evidence="2 3" key="1">
    <citation type="submission" date="2022-11" db="EMBL/GenBank/DDBJ databases">
        <title>Haliovirga abyssi gen. nov., sp. nov., a mesophilic fermentative bacterium isolated from the Iheya North hydrothermal field and the proposal of Haliovirgaceae fam. nov.</title>
        <authorList>
            <person name="Miyazaki U."/>
            <person name="Tame A."/>
            <person name="Miyazaki J."/>
            <person name="Takai K."/>
            <person name="Sawayama S."/>
            <person name="Kitajima M."/>
            <person name="Okamoto A."/>
            <person name="Nakagawa S."/>
        </authorList>
    </citation>
    <scope>NUCLEOTIDE SEQUENCE [LARGE SCALE GENOMIC DNA]</scope>
    <source>
        <strain evidence="2 3">IC12</strain>
    </source>
</reference>
<evidence type="ECO:0000259" key="1">
    <source>
        <dbReference type="Pfam" id="PF07755"/>
    </source>
</evidence>
<dbReference type="SUPFAM" id="SSF52540">
    <property type="entry name" value="P-loop containing nucleoside triphosphate hydrolases"/>
    <property type="match status" value="2"/>
</dbReference>
<sequence length="728" mass="83570">MKKVCIYPFNKVTHGLVRFKEMLDFEITSIIDFNFDIGKDAGEMVNGKKIGVKITDNVEKALETVDTLILNDPGIPMKNFEEFYESKNLREKWLDLIKVANLKNIKIISTFLGVDILKLSNMGIDIDIDCLERKKINQFVTKVLGYKKKSNNKKIQKIGIFGTKSCIGKFTAQMNLYKELSESEKVDIILTEPTGRYFKKPQIANMKIGYKETEEYLKALIKEYEYKGIEYLIFADQGGVGNTDNLEWSLSKITLLKGLMPDKYILVAGYDDDMEIRKAIDLIKIYTDLEKPFAILLPDKIEKSYGKYEKINEKQIDMRKKQLKDKFEVENVELIKEMYKIKNKLLKNKFYNEAMRGKKIKKAVLYPYNKIARGILRASEELNLWYEITGVIDFDDKIIGQDAKKILNLGEGLIVTDNVEKAICGADTVIFTDSNGIDTKFKYKHEQLKTKEKFSKVMDISLKNKKNIYVIDSDIKPYISKSGEEYLEENNIFAVYPEADITGYNEVIEEKEWEYKIKTPVIGIFGTSPHQGKLTTQLFIKKVLMEKGLKIGHIGTEPSSYLLGCEEMWTNLPKGINSELGLYRYLLKKTDKKGYDCLIVGGQSGITPFKLNVNSNSLTLPSIVCLFVANPDIYILVVNHIDPIEHIKNSINTLEALGKKKVIALVLPDIKAVSKDQWQETIYEKVTLLEMEEKKKELFNKFMLPVIDINNSEDIKILGDIILNKLFI</sequence>
<dbReference type="Proteomes" id="UP001321582">
    <property type="component" value="Chromosome"/>
</dbReference>
<evidence type="ECO:0000313" key="3">
    <source>
        <dbReference type="Proteomes" id="UP001321582"/>
    </source>
</evidence>
<name>A0AAU9DRJ6_9FUSO</name>
<dbReference type="Pfam" id="PF07755">
    <property type="entry name" value="DUF1611"/>
    <property type="match status" value="1"/>
</dbReference>
<dbReference type="KEGG" id="haby:HLVA_17770"/>
<dbReference type="InterPro" id="IPR035086">
    <property type="entry name" value="DgcN-like_C"/>
</dbReference>